<dbReference type="EMBL" id="BSYR01000026">
    <property type="protein sequence ID" value="GMI94912.1"/>
    <property type="molecule type" value="Genomic_DNA"/>
</dbReference>
<keyword evidence="3" id="KW-1185">Reference proteome</keyword>
<dbReference type="AlphaFoldDB" id="A0A9W7IGV2"/>
<evidence type="ECO:0000313" key="2">
    <source>
        <dbReference type="EMBL" id="GMI94912.1"/>
    </source>
</evidence>
<evidence type="ECO:0000313" key="3">
    <source>
        <dbReference type="Proteomes" id="UP001165190"/>
    </source>
</evidence>
<comment type="caution">
    <text evidence="2">The sequence shown here is derived from an EMBL/GenBank/DDBJ whole genome shotgun (WGS) entry which is preliminary data.</text>
</comment>
<accession>A0A9W7IGV2</accession>
<sequence length="115" mass="12727">MELPEKFRNWIIACYTGSKFSVSLNGSLVGFVKGQRGVRQGDPLSPYLFVIAMNVLSGLLDKAATQGIFQFHPKCKKLNLTHLCFADDLLVFCKGNVDSLVGVQCVLKNTMRCLI</sequence>
<dbReference type="PANTHER" id="PTHR46890">
    <property type="entry name" value="NON-LTR RETROLELEMENT REVERSE TRANSCRIPTASE-LIKE PROTEIN-RELATED"/>
    <property type="match status" value="1"/>
</dbReference>
<feature type="domain" description="Reverse transcriptase" evidence="1">
    <location>
        <begin position="1"/>
        <end position="115"/>
    </location>
</feature>
<dbReference type="Pfam" id="PF00078">
    <property type="entry name" value="RVT_1"/>
    <property type="match status" value="1"/>
</dbReference>
<dbReference type="OrthoDB" id="1935611at2759"/>
<name>A0A9W7IGV2_HIBTR</name>
<dbReference type="PROSITE" id="PS50878">
    <property type="entry name" value="RT_POL"/>
    <property type="match status" value="1"/>
</dbReference>
<organism evidence="2 3">
    <name type="scientific">Hibiscus trionum</name>
    <name type="common">Flower of an hour</name>
    <dbReference type="NCBI Taxonomy" id="183268"/>
    <lineage>
        <taxon>Eukaryota</taxon>
        <taxon>Viridiplantae</taxon>
        <taxon>Streptophyta</taxon>
        <taxon>Embryophyta</taxon>
        <taxon>Tracheophyta</taxon>
        <taxon>Spermatophyta</taxon>
        <taxon>Magnoliopsida</taxon>
        <taxon>eudicotyledons</taxon>
        <taxon>Gunneridae</taxon>
        <taxon>Pentapetalae</taxon>
        <taxon>rosids</taxon>
        <taxon>malvids</taxon>
        <taxon>Malvales</taxon>
        <taxon>Malvaceae</taxon>
        <taxon>Malvoideae</taxon>
        <taxon>Hibiscus</taxon>
    </lineage>
</organism>
<dbReference type="InterPro" id="IPR052343">
    <property type="entry name" value="Retrotransposon-Effector_Assoc"/>
</dbReference>
<evidence type="ECO:0000259" key="1">
    <source>
        <dbReference type="PROSITE" id="PS50878"/>
    </source>
</evidence>
<dbReference type="SUPFAM" id="SSF56672">
    <property type="entry name" value="DNA/RNA polymerases"/>
    <property type="match status" value="1"/>
</dbReference>
<proteinExistence type="predicted"/>
<reference evidence="2" key="1">
    <citation type="submission" date="2023-05" db="EMBL/GenBank/DDBJ databases">
        <title>Genome and transcriptome analyses reveal genes involved in the formation of fine ridges on petal epidermal cells in Hibiscus trionum.</title>
        <authorList>
            <person name="Koshimizu S."/>
            <person name="Masuda S."/>
            <person name="Ishii T."/>
            <person name="Shirasu K."/>
            <person name="Hoshino A."/>
            <person name="Arita M."/>
        </authorList>
    </citation>
    <scope>NUCLEOTIDE SEQUENCE</scope>
    <source>
        <strain evidence="2">Hamamatsu line</strain>
    </source>
</reference>
<dbReference type="InterPro" id="IPR043502">
    <property type="entry name" value="DNA/RNA_pol_sf"/>
</dbReference>
<dbReference type="InterPro" id="IPR000477">
    <property type="entry name" value="RT_dom"/>
</dbReference>
<gene>
    <name evidence="2" type="ORF">HRI_003160500</name>
</gene>
<dbReference type="PANTHER" id="PTHR46890:SF48">
    <property type="entry name" value="RNA-DIRECTED DNA POLYMERASE"/>
    <property type="match status" value="1"/>
</dbReference>
<protein>
    <recommendedName>
        <fullName evidence="1">Reverse transcriptase domain-containing protein</fullName>
    </recommendedName>
</protein>
<dbReference type="Proteomes" id="UP001165190">
    <property type="component" value="Unassembled WGS sequence"/>
</dbReference>